<feature type="transmembrane region" description="Helical" evidence="2">
    <location>
        <begin position="141"/>
        <end position="159"/>
    </location>
</feature>
<evidence type="ECO:0000256" key="2">
    <source>
        <dbReference type="SAM" id="Phobius"/>
    </source>
</evidence>
<dbReference type="AlphaFoldDB" id="A0AAE0WIC9"/>
<feature type="region of interest" description="Disordered" evidence="1">
    <location>
        <begin position="1"/>
        <end position="66"/>
    </location>
</feature>
<sequence length="488" mass="53669">MTDNKLDQIVKGAPPPNISPSQVAKAAKSSSPSPSNPITTPHLPPNHTPSTTSTSTSTSPDPRDALPSSPPQIYLNLLILESSLRLQYLSLRSRLRLHTLLLFLLTAWLSVFTYLLFFRPREDGSGVGGSVYWVIETTEKLGWSGGVVTLCLVWGTGLYERGVRWPRRFVGTTNRGLRGFNMKVVVVKGSFLGEVLGWVGMLDAAGWVREERVDFQVLPKDIEASAAGSSEKKAGLTTEHWNAHATRHGLIEEDIAPSGDVLKLLLLPKPFSPDFREGWENFRLEYWERENARRGDLRKLVRARKREVARREGGWLWWTGWRGWSNIRLFSSKSRRQLDLERLALREWKPGIRTAALVASVGRETGGHRKRDSALLRSESHSRGSSRSSTPGPAPAVNVVAVEGGEGGKLPLGHVRRGSSSARRPKRHTALGSGSRLSATESVLDGGGEEAKRASTVGSGVGGDVKREDDHEVKPVFANEIKLEPAEA</sequence>
<dbReference type="GO" id="GO:0004721">
    <property type="term" value="F:phosphoprotein phosphatase activity"/>
    <property type="evidence" value="ECO:0007669"/>
    <property type="project" value="TreeGrafter"/>
</dbReference>
<feature type="compositionally biased region" description="Low complexity" evidence="1">
    <location>
        <begin position="19"/>
        <end position="33"/>
    </location>
</feature>
<keyword evidence="2" id="KW-0812">Transmembrane</keyword>
<feature type="transmembrane region" description="Helical" evidence="2">
    <location>
        <begin position="95"/>
        <end position="117"/>
    </location>
</feature>
<dbReference type="GO" id="GO:0006998">
    <property type="term" value="P:nuclear envelope organization"/>
    <property type="evidence" value="ECO:0007669"/>
    <property type="project" value="TreeGrafter"/>
</dbReference>
<dbReference type="InterPro" id="IPR005605">
    <property type="entry name" value="Spo7"/>
</dbReference>
<keyword evidence="4" id="KW-1185">Reference proteome</keyword>
<keyword evidence="2" id="KW-0472">Membrane</keyword>
<comment type="caution">
    <text evidence="3">The sequence shown here is derived from an EMBL/GenBank/DDBJ whole genome shotgun (WGS) entry which is preliminary data.</text>
</comment>
<dbReference type="GeneID" id="89962462"/>
<dbReference type="PANTHER" id="PTHR28249:SF1">
    <property type="entry name" value="SPORULATION-SPECIFIC PROTEIN SPO7"/>
    <property type="match status" value="1"/>
</dbReference>
<accession>A0AAE0WIC9</accession>
<evidence type="ECO:0000313" key="3">
    <source>
        <dbReference type="EMBL" id="KAK3670360.1"/>
    </source>
</evidence>
<dbReference type="EMBL" id="JAUTXT010000057">
    <property type="protein sequence ID" value="KAK3670360.1"/>
    <property type="molecule type" value="Genomic_DNA"/>
</dbReference>
<feature type="compositionally biased region" description="Basic and acidic residues" evidence="1">
    <location>
        <begin position="372"/>
        <end position="382"/>
    </location>
</feature>
<gene>
    <name evidence="3" type="primary">SPO7</name>
    <name evidence="3" type="ORF">LTR78_009713</name>
</gene>
<dbReference type="RefSeq" id="XP_064694626.1">
    <property type="nucleotide sequence ID" value="XM_064837922.1"/>
</dbReference>
<evidence type="ECO:0000256" key="1">
    <source>
        <dbReference type="SAM" id="MobiDB-lite"/>
    </source>
</evidence>
<name>A0AAE0WIC9_9PEZI</name>
<organism evidence="3 4">
    <name type="scientific">Recurvomyces mirabilis</name>
    <dbReference type="NCBI Taxonomy" id="574656"/>
    <lineage>
        <taxon>Eukaryota</taxon>
        <taxon>Fungi</taxon>
        <taxon>Dikarya</taxon>
        <taxon>Ascomycota</taxon>
        <taxon>Pezizomycotina</taxon>
        <taxon>Dothideomycetes</taxon>
        <taxon>Dothideomycetidae</taxon>
        <taxon>Mycosphaerellales</taxon>
        <taxon>Teratosphaeriaceae</taxon>
        <taxon>Recurvomyces</taxon>
    </lineage>
</organism>
<dbReference type="Proteomes" id="UP001274830">
    <property type="component" value="Unassembled WGS sequence"/>
</dbReference>
<dbReference type="Pfam" id="PF03907">
    <property type="entry name" value="Spo7"/>
    <property type="match status" value="1"/>
</dbReference>
<feature type="compositionally biased region" description="Low complexity" evidence="1">
    <location>
        <begin position="48"/>
        <end position="60"/>
    </location>
</feature>
<evidence type="ECO:0000313" key="4">
    <source>
        <dbReference type="Proteomes" id="UP001274830"/>
    </source>
</evidence>
<protein>
    <submittedName>
        <fullName evidence="3">Nem1-Spo7 phosphatase regulatory subunit</fullName>
    </submittedName>
</protein>
<reference evidence="3" key="1">
    <citation type="submission" date="2023-07" db="EMBL/GenBank/DDBJ databases">
        <title>Black Yeasts Isolated from many extreme environments.</title>
        <authorList>
            <person name="Coleine C."/>
            <person name="Stajich J.E."/>
            <person name="Selbmann L."/>
        </authorList>
    </citation>
    <scope>NUCLEOTIDE SEQUENCE</scope>
    <source>
        <strain evidence="3">CCFEE 5485</strain>
    </source>
</reference>
<proteinExistence type="predicted"/>
<keyword evidence="2" id="KW-1133">Transmembrane helix</keyword>
<dbReference type="GO" id="GO:0071595">
    <property type="term" value="C:Nem1-Spo7 phosphatase complex"/>
    <property type="evidence" value="ECO:0007669"/>
    <property type="project" value="TreeGrafter"/>
</dbReference>
<dbReference type="GO" id="GO:0019888">
    <property type="term" value="F:protein phosphatase regulator activity"/>
    <property type="evidence" value="ECO:0007669"/>
    <property type="project" value="InterPro"/>
</dbReference>
<feature type="compositionally biased region" description="Low complexity" evidence="1">
    <location>
        <begin position="383"/>
        <end position="403"/>
    </location>
</feature>
<dbReference type="PANTHER" id="PTHR28249">
    <property type="entry name" value="SPORULATION-SPECIFIC PROTEIN SPO7"/>
    <property type="match status" value="1"/>
</dbReference>
<feature type="region of interest" description="Disordered" evidence="1">
    <location>
        <begin position="363"/>
        <end position="473"/>
    </location>
</feature>
<feature type="compositionally biased region" description="Basic and acidic residues" evidence="1">
    <location>
        <begin position="464"/>
        <end position="473"/>
    </location>
</feature>